<dbReference type="EMBL" id="JAULSR010000007">
    <property type="protein sequence ID" value="KAK0615106.1"/>
    <property type="molecule type" value="Genomic_DNA"/>
</dbReference>
<keyword evidence="2" id="KW-1185">Reference proteome</keyword>
<reference evidence="1" key="1">
    <citation type="submission" date="2023-06" db="EMBL/GenBank/DDBJ databases">
        <title>Genome-scale phylogeny and comparative genomics of the fungal order Sordariales.</title>
        <authorList>
            <consortium name="Lawrence Berkeley National Laboratory"/>
            <person name="Hensen N."/>
            <person name="Bonometti L."/>
            <person name="Westerberg I."/>
            <person name="Brannstrom I.O."/>
            <person name="Guillou S."/>
            <person name="Cros-Aarteil S."/>
            <person name="Calhoun S."/>
            <person name="Haridas S."/>
            <person name="Kuo A."/>
            <person name="Mondo S."/>
            <person name="Pangilinan J."/>
            <person name="Riley R."/>
            <person name="LaButti K."/>
            <person name="Andreopoulos B."/>
            <person name="Lipzen A."/>
            <person name="Chen C."/>
            <person name="Yanf M."/>
            <person name="Daum C."/>
            <person name="Ng V."/>
            <person name="Clum A."/>
            <person name="Steindorff A."/>
            <person name="Ohm R."/>
            <person name="Martin F."/>
            <person name="Silar P."/>
            <person name="Natvig D."/>
            <person name="Lalanne C."/>
            <person name="Gautier V."/>
            <person name="Ament-velasquez S.L."/>
            <person name="Kruys A."/>
            <person name="Hutchinson M.I."/>
            <person name="Powell A.J."/>
            <person name="Barry K."/>
            <person name="Miller A.N."/>
            <person name="Grigoriev I.V."/>
            <person name="Debuchy R."/>
            <person name="Gladieux P."/>
            <person name="Thoren M.H."/>
            <person name="Johannesson H."/>
        </authorList>
    </citation>
    <scope>NUCLEOTIDE SEQUENCE</scope>
    <source>
        <strain evidence="1">SMH3391-2</strain>
    </source>
</reference>
<dbReference type="Proteomes" id="UP001174934">
    <property type="component" value="Unassembled WGS sequence"/>
</dbReference>
<evidence type="ECO:0000313" key="1">
    <source>
        <dbReference type="EMBL" id="KAK0615106.1"/>
    </source>
</evidence>
<proteinExistence type="predicted"/>
<accession>A0AA39WGT1</accession>
<sequence>MIAGMTGLLGMHWKGKRLPDQALRALEQSCPQARLHVHTVGNHQGRAILPALTGDLNLFSISFEAKFLLGGGVCYQWNFQNLKRVLLTCVNLRRLSLNVRGFHEGVKCHIPLEDYIPLGLINGERPPPLEELEILDYPFGSEWDGKYYRIATIGYPLRGNEEDYWAETFDWSQLRRLRESDFVRLSPKLAPELTAPTEVEFDGSLSRRSLWDREDELNTAEEFSLKLPVPALEVSARTTRNRLDCNRVIQVYS</sequence>
<gene>
    <name evidence="1" type="ORF">B0T17DRAFT_377567</name>
</gene>
<dbReference type="AlphaFoldDB" id="A0AA39WGT1"/>
<evidence type="ECO:0000313" key="2">
    <source>
        <dbReference type="Proteomes" id="UP001174934"/>
    </source>
</evidence>
<name>A0AA39WGT1_9PEZI</name>
<protein>
    <submittedName>
        <fullName evidence="1">Uncharacterized protein</fullName>
    </submittedName>
</protein>
<comment type="caution">
    <text evidence="1">The sequence shown here is derived from an EMBL/GenBank/DDBJ whole genome shotgun (WGS) entry which is preliminary data.</text>
</comment>
<organism evidence="1 2">
    <name type="scientific">Bombardia bombarda</name>
    <dbReference type="NCBI Taxonomy" id="252184"/>
    <lineage>
        <taxon>Eukaryota</taxon>
        <taxon>Fungi</taxon>
        <taxon>Dikarya</taxon>
        <taxon>Ascomycota</taxon>
        <taxon>Pezizomycotina</taxon>
        <taxon>Sordariomycetes</taxon>
        <taxon>Sordariomycetidae</taxon>
        <taxon>Sordariales</taxon>
        <taxon>Lasiosphaeriaceae</taxon>
        <taxon>Bombardia</taxon>
    </lineage>
</organism>